<dbReference type="GO" id="GO:0003684">
    <property type="term" value="F:damaged DNA binding"/>
    <property type="evidence" value="ECO:0007669"/>
    <property type="project" value="InterPro"/>
</dbReference>
<comment type="function">
    <text evidence="13">Couples transcription and DNA repair by recognizing RNA polymerase (RNAP) stalled at DNA lesions. Mediates ATP-dependent release of RNAP and its truncated transcript from the DNA, and recruitment of nucleotide excision repair machinery to the damaged site.</text>
</comment>
<evidence type="ECO:0000256" key="4">
    <source>
        <dbReference type="ARBA" id="ARBA00022763"/>
    </source>
</evidence>
<evidence type="ECO:0000259" key="15">
    <source>
        <dbReference type="PROSITE" id="PS51192"/>
    </source>
</evidence>
<dbReference type="GO" id="GO:0006355">
    <property type="term" value="P:regulation of DNA-templated transcription"/>
    <property type="evidence" value="ECO:0007669"/>
    <property type="project" value="UniProtKB-UniRule"/>
</dbReference>
<evidence type="ECO:0000256" key="7">
    <source>
        <dbReference type="ARBA" id="ARBA00022840"/>
    </source>
</evidence>
<dbReference type="SMART" id="SM00487">
    <property type="entry name" value="DEXDc"/>
    <property type="match status" value="1"/>
</dbReference>
<dbReference type="Pfam" id="PF21132">
    <property type="entry name" value="MFD_D3"/>
    <property type="match status" value="1"/>
</dbReference>
<dbReference type="Proteomes" id="UP000521199">
    <property type="component" value="Unassembled WGS sequence"/>
</dbReference>
<feature type="domain" description="Helicase ATP-binding" evidence="15">
    <location>
        <begin position="671"/>
        <end position="832"/>
    </location>
</feature>
<dbReference type="InterPro" id="IPR014001">
    <property type="entry name" value="Helicase_ATP-bd"/>
</dbReference>
<comment type="similarity">
    <text evidence="10 13">In the N-terminal section; belongs to the UvrB family.</text>
</comment>
<dbReference type="GO" id="GO:0016787">
    <property type="term" value="F:hydrolase activity"/>
    <property type="evidence" value="ECO:0007669"/>
    <property type="project" value="UniProtKB-KW"/>
</dbReference>
<dbReference type="HAMAP" id="MF_00969">
    <property type="entry name" value="TRCF"/>
    <property type="match status" value="1"/>
</dbReference>
<evidence type="ECO:0000256" key="8">
    <source>
        <dbReference type="ARBA" id="ARBA00023125"/>
    </source>
</evidence>
<dbReference type="PANTHER" id="PTHR47964:SF1">
    <property type="entry name" value="ATP-DEPENDENT DNA HELICASE HOMOLOG RECG, CHLOROPLASTIC"/>
    <property type="match status" value="1"/>
</dbReference>
<keyword evidence="6 17" id="KW-0347">Helicase</keyword>
<dbReference type="SUPFAM" id="SSF143517">
    <property type="entry name" value="TRCF domain-like"/>
    <property type="match status" value="1"/>
</dbReference>
<keyword evidence="5 13" id="KW-0378">Hydrolase</keyword>
<dbReference type="SUPFAM" id="SSF52540">
    <property type="entry name" value="P-loop containing nucleoside triphosphate hydrolases"/>
    <property type="match status" value="5"/>
</dbReference>
<dbReference type="Pfam" id="PF03461">
    <property type="entry name" value="TRCF"/>
    <property type="match status" value="1"/>
</dbReference>
<evidence type="ECO:0000313" key="18">
    <source>
        <dbReference type="Proteomes" id="UP000521199"/>
    </source>
</evidence>
<dbReference type="Pfam" id="PF02559">
    <property type="entry name" value="CarD_TRCF_RID"/>
    <property type="match status" value="1"/>
</dbReference>
<accession>A0A7W8D2N2</accession>
<feature type="domain" description="Helicase C-terminal" evidence="16">
    <location>
        <begin position="853"/>
        <end position="1007"/>
    </location>
</feature>
<feature type="region of interest" description="Disordered" evidence="14">
    <location>
        <begin position="1"/>
        <end position="24"/>
    </location>
</feature>
<dbReference type="GO" id="GO:0000716">
    <property type="term" value="P:transcription-coupled nucleotide-excision repair, DNA damage recognition"/>
    <property type="evidence" value="ECO:0007669"/>
    <property type="project" value="UniProtKB-UniRule"/>
</dbReference>
<comment type="subcellular location">
    <subcellularLocation>
        <location evidence="1 13">Cytoplasm</location>
    </subcellularLocation>
</comment>
<dbReference type="PANTHER" id="PTHR47964">
    <property type="entry name" value="ATP-DEPENDENT DNA HELICASE HOMOLOG RECG, CHLOROPLASTIC"/>
    <property type="match status" value="1"/>
</dbReference>
<dbReference type="GO" id="GO:0003678">
    <property type="term" value="F:DNA helicase activity"/>
    <property type="evidence" value="ECO:0007669"/>
    <property type="project" value="TreeGrafter"/>
</dbReference>
<gene>
    <name evidence="13" type="primary">mfd</name>
    <name evidence="17" type="ORF">HNQ52_000364</name>
</gene>
<proteinExistence type="inferred from homology"/>
<evidence type="ECO:0000256" key="3">
    <source>
        <dbReference type="ARBA" id="ARBA00022741"/>
    </source>
</evidence>
<evidence type="ECO:0000313" key="17">
    <source>
        <dbReference type="EMBL" id="MBB5206848.1"/>
    </source>
</evidence>
<keyword evidence="9 13" id="KW-0234">DNA repair</keyword>
<organism evidence="17 18">
    <name type="scientific">Chiayiivirga flava</name>
    <dbReference type="NCBI Taxonomy" id="659595"/>
    <lineage>
        <taxon>Bacteria</taxon>
        <taxon>Pseudomonadati</taxon>
        <taxon>Pseudomonadota</taxon>
        <taxon>Gammaproteobacteria</taxon>
        <taxon>Lysobacterales</taxon>
        <taxon>Lysobacteraceae</taxon>
        <taxon>Chiayiivirga</taxon>
    </lineage>
</organism>
<evidence type="ECO:0000256" key="11">
    <source>
        <dbReference type="ARBA" id="ARBA00061399"/>
    </source>
</evidence>
<dbReference type="Gene3D" id="3.40.50.11140">
    <property type="match status" value="1"/>
</dbReference>
<dbReference type="Gene3D" id="3.40.50.11180">
    <property type="match status" value="1"/>
</dbReference>
<evidence type="ECO:0000256" key="9">
    <source>
        <dbReference type="ARBA" id="ARBA00023204"/>
    </source>
</evidence>
<protein>
    <recommendedName>
        <fullName evidence="12 13">Transcription-repair-coupling factor</fullName>
        <shortName evidence="13">TRCF</shortName>
        <ecNumber evidence="13">3.6.4.-</ecNumber>
    </recommendedName>
</protein>
<dbReference type="InterPro" id="IPR047112">
    <property type="entry name" value="RecG/Mfd"/>
</dbReference>
<dbReference type="Pfam" id="PF17757">
    <property type="entry name" value="UvrB_inter"/>
    <property type="match status" value="1"/>
</dbReference>
<dbReference type="PROSITE" id="PS51194">
    <property type="entry name" value="HELICASE_CTER"/>
    <property type="match status" value="1"/>
</dbReference>
<dbReference type="GO" id="GO:0005524">
    <property type="term" value="F:ATP binding"/>
    <property type="evidence" value="ECO:0007669"/>
    <property type="project" value="UniProtKB-UniRule"/>
</dbReference>
<evidence type="ECO:0000256" key="5">
    <source>
        <dbReference type="ARBA" id="ARBA00022801"/>
    </source>
</evidence>
<keyword evidence="2 13" id="KW-0963">Cytoplasm</keyword>
<evidence type="ECO:0000259" key="16">
    <source>
        <dbReference type="PROSITE" id="PS51194"/>
    </source>
</evidence>
<dbReference type="Gene3D" id="3.30.2060.10">
    <property type="entry name" value="Penicillin-binding protein 1b domain"/>
    <property type="match status" value="1"/>
</dbReference>
<dbReference type="EC" id="3.6.4.-" evidence="13"/>
<dbReference type="InterPro" id="IPR027417">
    <property type="entry name" value="P-loop_NTPase"/>
</dbReference>
<dbReference type="InterPro" id="IPR003711">
    <property type="entry name" value="CarD-like/TRCF_RID"/>
</dbReference>
<dbReference type="SMART" id="SM00982">
    <property type="entry name" value="TRCF"/>
    <property type="match status" value="1"/>
</dbReference>
<dbReference type="Gene3D" id="2.40.10.170">
    <property type="match status" value="1"/>
</dbReference>
<dbReference type="PROSITE" id="PS51192">
    <property type="entry name" value="HELICASE_ATP_BIND_1"/>
    <property type="match status" value="1"/>
</dbReference>
<dbReference type="Gene3D" id="3.40.50.300">
    <property type="entry name" value="P-loop containing nucleotide triphosphate hydrolases"/>
    <property type="match status" value="2"/>
</dbReference>
<feature type="region of interest" description="Disordered" evidence="14">
    <location>
        <begin position="427"/>
        <end position="472"/>
    </location>
</feature>
<keyword evidence="7 13" id="KW-0067">ATP-binding</keyword>
<dbReference type="FunFam" id="3.40.50.300:FF:000300">
    <property type="entry name" value="Transcription-repair-coupling factor"/>
    <property type="match status" value="1"/>
</dbReference>
<dbReference type="InterPro" id="IPR048635">
    <property type="entry name" value="MFD_D3"/>
</dbReference>
<dbReference type="InterPro" id="IPR011545">
    <property type="entry name" value="DEAD/DEAH_box_helicase_dom"/>
</dbReference>
<sequence>MSPTATPLLAPPLPRGSHKRSDWRAPASPSALALAVAGAAQSHPGLLVAVARDTHAAHALEQELHVFAGDLPVLHFPDWETLPYDLFGPHADIVSQRVATLYRLPTTRRGVLVVPVATLMQRLCPPGFIAGQALVVELGQRLNLDAEKRRLEASGYRNVPQVLDPGDFAVRGALLDIFPMGAAEPYRIELLDEDVDSIRTFDPETQRSAHKVDAVRMLPAREYPLDDEATKRFRNLLRERFPIDPRRCPLYQDMKEGNAPAGIEYYLPLFFPNTATLFDYLDDGALCLLGDGALESAEAFWKQTAERHEQRRHDTERPVLPPNELFLAPDALREALNRRPRVEVLGRDHPRWDAAHALGDQPAPSVPLMAKGEPSGTALRSLLENYPGRVLIAADSPGRREALIESLSNLDLRPQLVADWQAFAAPTPDLPLTPSSRRRPGPSDVSVDLFGTPPQGNQPTSMGPGVRRDDGQENTAPRYAITVAALEDGFALTSPALCVLTERQFFPERAAQTRRRKRAGREPDAIIRDLSELTEGAPIVHEDHGVGRYRGLERLDVGGQQAEFLAIEYAKGDKLYVPVAQLHLVSRYAGASPELAPLHSLGGEQWEKAKKKAAEKVRDVAAELLEIQAKRQARAGIALEMDRAMYDQFAAQFPFEETPDQLASIEAVIGDLASSQPMDRVVCGDVGFGKTEVAVRAAFVAATAGKQVAVLVPTTLLAEQHYRNFRDRFADWPLRVEVLSRFKTAKEIKAELAKLEAGQIDVIVGTHRLLQEDVKFRDLGLVIVDEEQRFGVRQKERLKAMRAEVHLLTLTATPIPRTLNMAMAGLRELSIIATPPANRLAVQTFVVPWDAAQLREAFQRELARGGQVYFLHNELDSIERMARELGELVPEARIRIGHGQMPERELEQVMLDFHRQRFNVLVCSTIIESGIDVPSANTIIINRADRFGLAQLHQLRGRVGRSHHRAYAYMVVPDKKALKGDAAKRLEAIAALDELGAGFTLATHDLEIRGAGELLGEGQSGQIAEVGFSLYTELLERAVRSIRQGRIPDLDDVDRHGADVELHLPALIPDDYLPDVHTRLTLYKRIASAQNTDALRDLQIEMIDRFGLLPEPVKTLFNVAELKLAATALGIRKLDVGEKGGRVTFTPKPNIDPLVVIKLVQSQPRVFSLDGQDKLKFRLDLPGAAERLRTARDVLRALGARD</sequence>
<keyword evidence="4 13" id="KW-0227">DNA damage</keyword>
<evidence type="ECO:0000256" key="14">
    <source>
        <dbReference type="SAM" id="MobiDB-lite"/>
    </source>
</evidence>
<dbReference type="AlphaFoldDB" id="A0A7W8D2N2"/>
<dbReference type="EMBL" id="JACHHP010000001">
    <property type="protein sequence ID" value="MBB5206848.1"/>
    <property type="molecule type" value="Genomic_DNA"/>
</dbReference>
<dbReference type="GO" id="GO:0005737">
    <property type="term" value="C:cytoplasm"/>
    <property type="evidence" value="ECO:0007669"/>
    <property type="project" value="UniProtKB-SubCell"/>
</dbReference>
<name>A0A7W8D2N2_9GAMM</name>
<comment type="caution">
    <text evidence="17">The sequence shown here is derived from an EMBL/GenBank/DDBJ whole genome shotgun (WGS) entry which is preliminary data.</text>
</comment>
<dbReference type="Gene3D" id="3.90.1150.50">
    <property type="entry name" value="Transcription-repair-coupling factor, D7 domain"/>
    <property type="match status" value="1"/>
</dbReference>
<dbReference type="SUPFAM" id="SSF141259">
    <property type="entry name" value="CarD-like"/>
    <property type="match status" value="1"/>
</dbReference>
<evidence type="ECO:0000256" key="13">
    <source>
        <dbReference type="HAMAP-Rule" id="MF_00969"/>
    </source>
</evidence>
<evidence type="ECO:0000256" key="6">
    <source>
        <dbReference type="ARBA" id="ARBA00022806"/>
    </source>
</evidence>
<dbReference type="InterPro" id="IPR005118">
    <property type="entry name" value="TRCF_C"/>
</dbReference>
<dbReference type="Pfam" id="PF00271">
    <property type="entry name" value="Helicase_C"/>
    <property type="match status" value="1"/>
</dbReference>
<evidence type="ECO:0000256" key="12">
    <source>
        <dbReference type="ARBA" id="ARBA00070128"/>
    </source>
</evidence>
<reference evidence="17 18" key="1">
    <citation type="submission" date="2020-08" db="EMBL/GenBank/DDBJ databases">
        <title>Genomic Encyclopedia of Type Strains, Phase IV (KMG-IV): sequencing the most valuable type-strain genomes for metagenomic binning, comparative biology and taxonomic classification.</title>
        <authorList>
            <person name="Goeker M."/>
        </authorList>
    </citation>
    <scope>NUCLEOTIDE SEQUENCE [LARGE SCALE GENOMIC DNA]</scope>
    <source>
        <strain evidence="17 18">DSM 24163</strain>
    </source>
</reference>
<dbReference type="InterPro" id="IPR001650">
    <property type="entry name" value="Helicase_C-like"/>
</dbReference>
<dbReference type="InterPro" id="IPR041471">
    <property type="entry name" value="UvrB_inter"/>
</dbReference>
<dbReference type="Pfam" id="PF00270">
    <property type="entry name" value="DEAD"/>
    <property type="match status" value="1"/>
</dbReference>
<dbReference type="SMART" id="SM01058">
    <property type="entry name" value="CarD_TRCF"/>
    <property type="match status" value="1"/>
</dbReference>
<evidence type="ECO:0000256" key="2">
    <source>
        <dbReference type="ARBA" id="ARBA00022490"/>
    </source>
</evidence>
<comment type="similarity">
    <text evidence="11 13">In the C-terminal section; belongs to the helicase family. RecG subfamily.</text>
</comment>
<dbReference type="NCBIfam" id="TIGR00580">
    <property type="entry name" value="mfd"/>
    <property type="match status" value="1"/>
</dbReference>
<dbReference type="CDD" id="cd17991">
    <property type="entry name" value="DEXHc_TRCF"/>
    <property type="match status" value="1"/>
</dbReference>
<dbReference type="InterPro" id="IPR037235">
    <property type="entry name" value="TRCF-like_C_D7"/>
</dbReference>
<dbReference type="SMART" id="SM00490">
    <property type="entry name" value="HELICc"/>
    <property type="match status" value="1"/>
</dbReference>
<keyword evidence="18" id="KW-1185">Reference proteome</keyword>
<evidence type="ECO:0000256" key="10">
    <source>
        <dbReference type="ARBA" id="ARBA00061104"/>
    </source>
</evidence>
<dbReference type="RefSeq" id="WP_183959207.1">
    <property type="nucleotide sequence ID" value="NZ_JACHHP010000001.1"/>
</dbReference>
<dbReference type="InterPro" id="IPR004576">
    <property type="entry name" value="Mfd"/>
</dbReference>
<keyword evidence="3 13" id="KW-0547">Nucleotide-binding</keyword>
<dbReference type="InterPro" id="IPR036101">
    <property type="entry name" value="CarD-like/TRCF_RID_sf"/>
</dbReference>
<keyword evidence="8 13" id="KW-0238">DNA-binding</keyword>
<dbReference type="FunFam" id="3.40.50.300:FF:000546">
    <property type="entry name" value="Transcription-repair-coupling factor"/>
    <property type="match status" value="1"/>
</dbReference>
<evidence type="ECO:0000256" key="1">
    <source>
        <dbReference type="ARBA" id="ARBA00004496"/>
    </source>
</evidence>